<organism evidence="1 2">
    <name type="scientific">Auriscalpium vulgare</name>
    <dbReference type="NCBI Taxonomy" id="40419"/>
    <lineage>
        <taxon>Eukaryota</taxon>
        <taxon>Fungi</taxon>
        <taxon>Dikarya</taxon>
        <taxon>Basidiomycota</taxon>
        <taxon>Agaricomycotina</taxon>
        <taxon>Agaricomycetes</taxon>
        <taxon>Russulales</taxon>
        <taxon>Auriscalpiaceae</taxon>
        <taxon>Auriscalpium</taxon>
    </lineage>
</organism>
<sequence>MHRASLEPAVLEHVNSFLKALKSPLRGLTSTFTHISGELAILERLYYKGKNQHRSALFWQRVAETRKYGQRLQAMDVLALLENLRASFYGEREFVNAKVFKGAWSHYPDAPYLRNVLKSLKTSTLLLEKVRRVHVEDWSGR</sequence>
<gene>
    <name evidence="1" type="ORF">FA95DRAFT_1494475</name>
</gene>
<name>A0ACB8RQB1_9AGAM</name>
<evidence type="ECO:0000313" key="1">
    <source>
        <dbReference type="EMBL" id="KAI0046107.1"/>
    </source>
</evidence>
<comment type="caution">
    <text evidence="1">The sequence shown here is derived from an EMBL/GenBank/DDBJ whole genome shotgun (WGS) entry which is preliminary data.</text>
</comment>
<keyword evidence="2" id="KW-1185">Reference proteome</keyword>
<dbReference type="Proteomes" id="UP000814033">
    <property type="component" value="Unassembled WGS sequence"/>
</dbReference>
<protein>
    <submittedName>
        <fullName evidence="1">Uncharacterized protein</fullName>
    </submittedName>
</protein>
<reference evidence="1" key="1">
    <citation type="submission" date="2021-02" db="EMBL/GenBank/DDBJ databases">
        <authorList>
            <consortium name="DOE Joint Genome Institute"/>
            <person name="Ahrendt S."/>
            <person name="Looney B.P."/>
            <person name="Miyauchi S."/>
            <person name="Morin E."/>
            <person name="Drula E."/>
            <person name="Courty P.E."/>
            <person name="Chicoki N."/>
            <person name="Fauchery L."/>
            <person name="Kohler A."/>
            <person name="Kuo A."/>
            <person name="Labutti K."/>
            <person name="Pangilinan J."/>
            <person name="Lipzen A."/>
            <person name="Riley R."/>
            <person name="Andreopoulos W."/>
            <person name="He G."/>
            <person name="Johnson J."/>
            <person name="Barry K.W."/>
            <person name="Grigoriev I.V."/>
            <person name="Nagy L."/>
            <person name="Hibbett D."/>
            <person name="Henrissat B."/>
            <person name="Matheny P.B."/>
            <person name="Labbe J."/>
            <person name="Martin F."/>
        </authorList>
    </citation>
    <scope>NUCLEOTIDE SEQUENCE</scope>
    <source>
        <strain evidence="1">FP105234-sp</strain>
    </source>
</reference>
<proteinExistence type="predicted"/>
<reference evidence="1" key="2">
    <citation type="journal article" date="2022" name="New Phytol.">
        <title>Evolutionary transition to the ectomycorrhizal habit in the genomes of a hyperdiverse lineage of mushroom-forming fungi.</title>
        <authorList>
            <person name="Looney B."/>
            <person name="Miyauchi S."/>
            <person name="Morin E."/>
            <person name="Drula E."/>
            <person name="Courty P.E."/>
            <person name="Kohler A."/>
            <person name="Kuo A."/>
            <person name="LaButti K."/>
            <person name="Pangilinan J."/>
            <person name="Lipzen A."/>
            <person name="Riley R."/>
            <person name="Andreopoulos W."/>
            <person name="He G."/>
            <person name="Johnson J."/>
            <person name="Nolan M."/>
            <person name="Tritt A."/>
            <person name="Barry K.W."/>
            <person name="Grigoriev I.V."/>
            <person name="Nagy L.G."/>
            <person name="Hibbett D."/>
            <person name="Henrissat B."/>
            <person name="Matheny P.B."/>
            <person name="Labbe J."/>
            <person name="Martin F.M."/>
        </authorList>
    </citation>
    <scope>NUCLEOTIDE SEQUENCE</scope>
    <source>
        <strain evidence="1">FP105234-sp</strain>
    </source>
</reference>
<accession>A0ACB8RQB1</accession>
<dbReference type="EMBL" id="MU275934">
    <property type="protein sequence ID" value="KAI0046107.1"/>
    <property type="molecule type" value="Genomic_DNA"/>
</dbReference>
<evidence type="ECO:0000313" key="2">
    <source>
        <dbReference type="Proteomes" id="UP000814033"/>
    </source>
</evidence>